<dbReference type="Gene3D" id="6.10.250.3150">
    <property type="match status" value="1"/>
</dbReference>
<feature type="coiled-coil region" evidence="2">
    <location>
        <begin position="31"/>
        <end position="114"/>
    </location>
</feature>
<dbReference type="OrthoDB" id="9809488at2"/>
<accession>E0NNW4</accession>
<feature type="domain" description="Peptidoglycan hydrolase PcsB coiled-coil" evidence="5">
    <location>
        <begin position="103"/>
        <end position="162"/>
    </location>
</feature>
<dbReference type="InterPro" id="IPR050570">
    <property type="entry name" value="Cell_wall_metabolism_enzyme"/>
</dbReference>
<dbReference type="SUPFAM" id="SSF57997">
    <property type="entry name" value="Tropomyosin"/>
    <property type="match status" value="1"/>
</dbReference>
<dbReference type="Pfam" id="PF01551">
    <property type="entry name" value="Peptidase_M23"/>
    <property type="match status" value="1"/>
</dbReference>
<sequence>MKFKRFTVFFLSFSLLVTSVFASTKELKKKRDSKIDQKTKIEQKLKETKEKVKKKNAEASNVEKEIEKLDAEISKYDNSIFDLNQKMDVLNVEIAKNEKKLDEANKNLDAVQDEFGERMRASYMNGRVGYLEVVMNSKSIEDLLNNIEMAKRIAESDKKMIDYVDFQITQIKEAKEKLLVAHQELDNSKRALEVQRGKLAIASENKSRYMKSLLKDVEKYKQEYEASEALWASLDKEIANLKKEIQSAEARESTSQRMNITTRAGASLGWPVPGHTRLSRGFGMMKHPILGYMKMHTGIDIPAPTGTPALSAAKGTVLMARTLGSYGNVVMVDHGSTVTVYAHLSVIKVRQGDRVDKGQVVGLVGSTGLSTGPHLHFEVRVNGTPQNPLNFV</sequence>
<gene>
    <name evidence="6" type="ORF">HMPREF9225_1853</name>
</gene>
<dbReference type="EMBL" id="AEEH01000053">
    <property type="protein sequence ID" value="EFM24432.1"/>
    <property type="molecule type" value="Genomic_DNA"/>
</dbReference>
<evidence type="ECO:0000313" key="7">
    <source>
        <dbReference type="Proteomes" id="UP000003280"/>
    </source>
</evidence>
<dbReference type="PANTHER" id="PTHR21666">
    <property type="entry name" value="PEPTIDASE-RELATED"/>
    <property type="match status" value="1"/>
</dbReference>
<dbReference type="HOGENOM" id="CLU_029425_4_3_9"/>
<feature type="coiled-coil region" evidence="2">
    <location>
        <begin position="171"/>
        <end position="258"/>
    </location>
</feature>
<dbReference type="AlphaFoldDB" id="E0NNW4"/>
<dbReference type="SUPFAM" id="SSF51261">
    <property type="entry name" value="Duplicated hybrid motif"/>
    <property type="match status" value="1"/>
</dbReference>
<keyword evidence="1 3" id="KW-0732">Signal</keyword>
<dbReference type="CDD" id="cd12797">
    <property type="entry name" value="M23_peptidase"/>
    <property type="match status" value="1"/>
</dbReference>
<keyword evidence="7" id="KW-1185">Reference proteome</keyword>
<dbReference type="STRING" id="862517.HMPREF9225_1853"/>
<evidence type="ECO:0000256" key="2">
    <source>
        <dbReference type="SAM" id="Coils"/>
    </source>
</evidence>
<reference evidence="6 7" key="1">
    <citation type="submission" date="2010-07" db="EMBL/GenBank/DDBJ databases">
        <authorList>
            <person name="Muzny D."/>
            <person name="Qin X."/>
            <person name="Deng J."/>
            <person name="Jiang H."/>
            <person name="Liu Y."/>
            <person name="Qu J."/>
            <person name="Song X.-Z."/>
            <person name="Zhang L."/>
            <person name="Thornton R."/>
            <person name="Coyle M."/>
            <person name="Francisco L."/>
            <person name="Jackson L."/>
            <person name="Javaid M."/>
            <person name="Korchina V."/>
            <person name="Kovar C."/>
            <person name="Mata R."/>
            <person name="Mathew T."/>
            <person name="Ngo R."/>
            <person name="Nguyen L."/>
            <person name="Nguyen N."/>
            <person name="Okwuonu G."/>
            <person name="Ongeri F."/>
            <person name="Pham C."/>
            <person name="Simmons D."/>
            <person name="Wilczek-Boney K."/>
            <person name="Hale W."/>
            <person name="Jakkamsetti A."/>
            <person name="Pham P."/>
            <person name="Ruth R."/>
            <person name="San Lucas F."/>
            <person name="Warren J."/>
            <person name="Zhang J."/>
            <person name="Zhao Z."/>
            <person name="Zhou C."/>
            <person name="Zhu D."/>
            <person name="Lee S."/>
            <person name="Bess C."/>
            <person name="Blankenburg K."/>
            <person name="Forbes L."/>
            <person name="Fu Q."/>
            <person name="Gubbala S."/>
            <person name="Hirani K."/>
            <person name="Jayaseelan J.C."/>
            <person name="Lara F."/>
            <person name="Munidasa M."/>
            <person name="Palculict T."/>
            <person name="Patil S."/>
            <person name="Pu L.-L."/>
            <person name="Saada N."/>
            <person name="Tang L."/>
            <person name="Weissenberger G."/>
            <person name="Zhu Y."/>
            <person name="Hemphill L."/>
            <person name="Shang Y."/>
            <person name="Youmans B."/>
            <person name="Ayvaz T."/>
            <person name="Ross M."/>
            <person name="Santibanez J."/>
            <person name="Aqrawi P."/>
            <person name="Gross S."/>
            <person name="Joshi V."/>
            <person name="Fowler G."/>
            <person name="Nazareth L."/>
            <person name="Reid J."/>
            <person name="Worley K."/>
            <person name="Petrosino J."/>
            <person name="Highlander S."/>
            <person name="Gibbs R."/>
        </authorList>
    </citation>
    <scope>NUCLEOTIDE SEQUENCE [LARGE SCALE GENOMIC DNA]</scope>
    <source>
        <strain evidence="6 7">ATCC BAA-1640</strain>
    </source>
</reference>
<evidence type="ECO:0000259" key="5">
    <source>
        <dbReference type="Pfam" id="PF24568"/>
    </source>
</evidence>
<dbReference type="Pfam" id="PF24568">
    <property type="entry name" value="CC_PcsB"/>
    <property type="match status" value="1"/>
</dbReference>
<evidence type="ECO:0000313" key="6">
    <source>
        <dbReference type="EMBL" id="EFM24432.1"/>
    </source>
</evidence>
<protein>
    <submittedName>
        <fullName evidence="6">Peptidase, M23 family</fullName>
    </submittedName>
</protein>
<feature type="chain" id="PRO_5003138124" evidence="3">
    <location>
        <begin position="23"/>
        <end position="392"/>
    </location>
</feature>
<evidence type="ECO:0000256" key="3">
    <source>
        <dbReference type="SAM" id="SignalP"/>
    </source>
</evidence>
<evidence type="ECO:0000256" key="1">
    <source>
        <dbReference type="ARBA" id="ARBA00022729"/>
    </source>
</evidence>
<name>E0NNW4_9FIRM</name>
<dbReference type="GO" id="GO:0004222">
    <property type="term" value="F:metalloendopeptidase activity"/>
    <property type="evidence" value="ECO:0007669"/>
    <property type="project" value="TreeGrafter"/>
</dbReference>
<feature type="domain" description="M23ase beta-sheet core" evidence="4">
    <location>
        <begin position="294"/>
        <end position="388"/>
    </location>
</feature>
<dbReference type="Gene3D" id="2.70.70.10">
    <property type="entry name" value="Glucose Permease (Domain IIA)"/>
    <property type="match status" value="1"/>
</dbReference>
<dbReference type="RefSeq" id="WP_008902628.1">
    <property type="nucleotide sequence ID" value="NZ_GL397071.1"/>
</dbReference>
<comment type="caution">
    <text evidence="6">The sequence shown here is derived from an EMBL/GenBank/DDBJ whole genome shotgun (WGS) entry which is preliminary data.</text>
</comment>
<dbReference type="MEROPS" id="M23.009"/>
<dbReference type="InterPro" id="IPR011055">
    <property type="entry name" value="Dup_hybrid_motif"/>
</dbReference>
<keyword evidence="2" id="KW-0175">Coiled coil</keyword>
<evidence type="ECO:0000259" key="4">
    <source>
        <dbReference type="Pfam" id="PF01551"/>
    </source>
</evidence>
<dbReference type="eggNOG" id="COG4942">
    <property type="taxonomic scope" value="Bacteria"/>
</dbReference>
<dbReference type="Proteomes" id="UP000003280">
    <property type="component" value="Unassembled WGS sequence"/>
</dbReference>
<dbReference type="InterPro" id="IPR016047">
    <property type="entry name" value="M23ase_b-sheet_dom"/>
</dbReference>
<dbReference type="InterPro" id="IPR057309">
    <property type="entry name" value="PcsB_CC"/>
</dbReference>
<organism evidence="6 7">
    <name type="scientific">Peptoniphilus duerdenii ATCC BAA-1640</name>
    <dbReference type="NCBI Taxonomy" id="862517"/>
    <lineage>
        <taxon>Bacteria</taxon>
        <taxon>Bacillati</taxon>
        <taxon>Bacillota</taxon>
        <taxon>Tissierellia</taxon>
        <taxon>Tissierellales</taxon>
        <taxon>Peptoniphilaceae</taxon>
        <taxon>Peptoniphilus</taxon>
    </lineage>
</organism>
<dbReference type="PANTHER" id="PTHR21666:SF270">
    <property type="entry name" value="MUREIN HYDROLASE ACTIVATOR ENVC"/>
    <property type="match status" value="1"/>
</dbReference>
<feature type="signal peptide" evidence="3">
    <location>
        <begin position="1"/>
        <end position="22"/>
    </location>
</feature>
<proteinExistence type="predicted"/>